<dbReference type="InterPro" id="IPR036388">
    <property type="entry name" value="WH-like_DNA-bd_sf"/>
</dbReference>
<dbReference type="SUPFAM" id="SSF46785">
    <property type="entry name" value="Winged helix' DNA-binding domain"/>
    <property type="match status" value="1"/>
</dbReference>
<evidence type="ECO:0000313" key="2">
    <source>
        <dbReference type="EMBL" id="EHO15781.1"/>
    </source>
</evidence>
<name>A0AA36Y3P6_9FIRM</name>
<evidence type="ECO:0000259" key="1">
    <source>
        <dbReference type="Pfam" id="PF06970"/>
    </source>
</evidence>
<dbReference type="InterPro" id="IPR010724">
    <property type="entry name" value="RepA_N"/>
</dbReference>
<dbReference type="Gene3D" id="1.10.10.10">
    <property type="entry name" value="Winged helix-like DNA-binding domain superfamily/Winged helix DNA-binding domain"/>
    <property type="match status" value="1"/>
</dbReference>
<keyword evidence="3" id="KW-1185">Reference proteome</keyword>
<accession>A0AA36Y3P6</accession>
<reference evidence="2 3" key="1">
    <citation type="submission" date="2011-10" db="EMBL/GenBank/DDBJ databases">
        <title>The Genome Sequence of Lachnospiraceae bacterium ACC2.</title>
        <authorList>
            <consortium name="The Broad Institute Genome Sequencing Platform"/>
            <person name="Earl A."/>
            <person name="Ward D."/>
            <person name="Feldgarden M."/>
            <person name="Gevers D."/>
            <person name="Sizova M."/>
            <person name="Hazen A."/>
            <person name="Epstein S."/>
            <person name="Young S.K."/>
            <person name="Zeng Q."/>
            <person name="Gargeya S."/>
            <person name="Fitzgerald M."/>
            <person name="Haas B."/>
            <person name="Abouelleil A."/>
            <person name="Alvarado L."/>
            <person name="Arachchi H.M."/>
            <person name="Berlin A."/>
            <person name="Brown A."/>
            <person name="Chapman S.B."/>
            <person name="Chen Z."/>
            <person name="Dunbar C."/>
            <person name="Freedman E."/>
            <person name="Gearin G."/>
            <person name="Goldberg J."/>
            <person name="Griggs A."/>
            <person name="Gujja S."/>
            <person name="Heiman D."/>
            <person name="Howarth C."/>
            <person name="Larson L."/>
            <person name="Lui A."/>
            <person name="MacDonald P.J.P."/>
            <person name="Montmayeur A."/>
            <person name="Murphy C."/>
            <person name="Neiman D."/>
            <person name="Pearson M."/>
            <person name="Priest M."/>
            <person name="Roberts A."/>
            <person name="Saif S."/>
            <person name="Shea T."/>
            <person name="Shenoy N."/>
            <person name="Sisk P."/>
            <person name="Stolte C."/>
            <person name="Sykes S."/>
            <person name="Wortman J."/>
            <person name="Nusbaum C."/>
            <person name="Birren B."/>
        </authorList>
    </citation>
    <scope>NUCLEOTIDE SEQUENCE [LARGE SCALE GENOMIC DNA]</scope>
    <source>
        <strain evidence="2 3">ACC2</strain>
    </source>
</reference>
<evidence type="ECO:0000313" key="3">
    <source>
        <dbReference type="Proteomes" id="UP000018466"/>
    </source>
</evidence>
<dbReference type="InterPro" id="IPR036390">
    <property type="entry name" value="WH_DNA-bd_sf"/>
</dbReference>
<dbReference type="Proteomes" id="UP000018466">
    <property type="component" value="Unassembled WGS sequence"/>
</dbReference>
<sequence>MFDYIEVNQSEQFSFIRIPRALITEDYFNSLSLQAKVLYGMLLDRMSKSFQNHWLDEEGKAYIIYPVNEIQEDLNLSRRKIMDNLSELEKVGLVERKKQGNGKPNCIYVKNFIVESR</sequence>
<dbReference type="Pfam" id="PF06970">
    <property type="entry name" value="RepA_N"/>
    <property type="match status" value="1"/>
</dbReference>
<protein>
    <recommendedName>
        <fullName evidence="1">Replication initiator A N-terminal domain-containing protein</fullName>
    </recommendedName>
</protein>
<dbReference type="EMBL" id="AGEL01000014">
    <property type="protein sequence ID" value="EHO15781.1"/>
    <property type="molecule type" value="Genomic_DNA"/>
</dbReference>
<dbReference type="GeneID" id="86941422"/>
<comment type="caution">
    <text evidence="2">The sequence shown here is derived from an EMBL/GenBank/DDBJ whole genome shotgun (WGS) entry which is preliminary data.</text>
</comment>
<dbReference type="AlphaFoldDB" id="A0AA36Y3P6"/>
<dbReference type="RefSeq" id="WP_009533524.1">
    <property type="nucleotide sequence ID" value="NZ_JH590864.1"/>
</dbReference>
<proteinExistence type="predicted"/>
<organism evidence="2 3">
    <name type="scientific">Stomatobaculum longum</name>
    <dbReference type="NCBI Taxonomy" id="796942"/>
    <lineage>
        <taxon>Bacteria</taxon>
        <taxon>Bacillati</taxon>
        <taxon>Bacillota</taxon>
        <taxon>Clostridia</taxon>
        <taxon>Lachnospirales</taxon>
        <taxon>Lachnospiraceae</taxon>
        <taxon>Stomatobaculum</taxon>
    </lineage>
</organism>
<feature type="domain" description="Replication initiator A N-terminal" evidence="1">
    <location>
        <begin position="14"/>
        <end position="88"/>
    </location>
</feature>
<gene>
    <name evidence="2" type="ORF">HMPREF9623_01692</name>
</gene>